<feature type="transmembrane region" description="Helical" evidence="1">
    <location>
        <begin position="66"/>
        <end position="86"/>
    </location>
</feature>
<comment type="caution">
    <text evidence="2">The sequence shown here is derived from an EMBL/GenBank/DDBJ whole genome shotgun (WGS) entry which is preliminary data.</text>
</comment>
<keyword evidence="3" id="KW-1185">Reference proteome</keyword>
<gene>
    <name evidence="2" type="ORF">H8B04_14485</name>
</gene>
<protein>
    <submittedName>
        <fullName evidence="2">Uncharacterized protein</fullName>
    </submittedName>
</protein>
<evidence type="ECO:0000313" key="2">
    <source>
        <dbReference type="EMBL" id="MBD1430747.1"/>
    </source>
</evidence>
<sequence>MMRVLHVIALLSYLNILCFEVKYCYAQNLETIAVGETFIEVVLEDVLNLHHNEEAEKVPEIMYDDYRIFALSLGLLPIVLYFSWILRRIFASNEQIKHTIYYLKRLILPGYYTFLYRYRPF</sequence>
<keyword evidence="1" id="KW-0472">Membrane</keyword>
<keyword evidence="1" id="KW-0812">Transmembrane</keyword>
<name>A0ABR7YHH5_9SPHI</name>
<dbReference type="RefSeq" id="WP_190302806.1">
    <property type="nucleotide sequence ID" value="NZ_JACOIJ010000037.1"/>
</dbReference>
<dbReference type="Proteomes" id="UP000651271">
    <property type="component" value="Unassembled WGS sequence"/>
</dbReference>
<accession>A0ABR7YHH5</accession>
<evidence type="ECO:0000313" key="3">
    <source>
        <dbReference type="Proteomes" id="UP000651271"/>
    </source>
</evidence>
<dbReference type="EMBL" id="JACOIJ010000037">
    <property type="protein sequence ID" value="MBD1430747.1"/>
    <property type="molecule type" value="Genomic_DNA"/>
</dbReference>
<evidence type="ECO:0000256" key="1">
    <source>
        <dbReference type="SAM" id="Phobius"/>
    </source>
</evidence>
<organism evidence="2 3">
    <name type="scientific">Sphingobacterium litopenaei</name>
    <dbReference type="NCBI Taxonomy" id="2763500"/>
    <lineage>
        <taxon>Bacteria</taxon>
        <taxon>Pseudomonadati</taxon>
        <taxon>Bacteroidota</taxon>
        <taxon>Sphingobacteriia</taxon>
        <taxon>Sphingobacteriales</taxon>
        <taxon>Sphingobacteriaceae</taxon>
        <taxon>Sphingobacterium</taxon>
    </lineage>
</organism>
<reference evidence="2 3" key="1">
    <citation type="submission" date="2020-08" db="EMBL/GenBank/DDBJ databases">
        <title>Sphingobacterium sp. DN04309 isolated from aquaculture water.</title>
        <authorList>
            <person name="Zhang M."/>
        </authorList>
    </citation>
    <scope>NUCLEOTIDE SEQUENCE [LARGE SCALE GENOMIC DNA]</scope>
    <source>
        <strain evidence="2 3">DN04309</strain>
    </source>
</reference>
<keyword evidence="1" id="KW-1133">Transmembrane helix</keyword>
<proteinExistence type="predicted"/>